<dbReference type="EMBL" id="JAFBBZ010000001">
    <property type="protein sequence ID" value="MBM7506357.1"/>
    <property type="molecule type" value="Genomic_DNA"/>
</dbReference>
<protein>
    <submittedName>
        <fullName evidence="2">Uncharacterized protein</fullName>
    </submittedName>
</protein>
<name>A0ABS2M5A8_9ACTN</name>
<feature type="signal peptide" evidence="1">
    <location>
        <begin position="1"/>
        <end position="25"/>
    </location>
</feature>
<keyword evidence="1" id="KW-0732">Signal</keyword>
<gene>
    <name evidence="2" type="ORF">JOE61_000171</name>
</gene>
<dbReference type="Proteomes" id="UP000732378">
    <property type="component" value="Unassembled WGS sequence"/>
</dbReference>
<proteinExistence type="predicted"/>
<evidence type="ECO:0000313" key="2">
    <source>
        <dbReference type="EMBL" id="MBM7506357.1"/>
    </source>
</evidence>
<sequence length="156" mass="16135">MTTTRTARSSAFLAAAVLSLPLALGACSSGDDVEAYCAELADSVDELGALGSGGDVSFGEVADAFDQLGDAAPDEVAEQWETLNEGLAEVEDRLDEAGLSMDELDTMMSGEGDPEADLEKLEAMGSALEGLEGEELDAAGEEIEEHALAECDITLE</sequence>
<reference evidence="2 3" key="1">
    <citation type="submission" date="2021-01" db="EMBL/GenBank/DDBJ databases">
        <title>Sequencing the genomes of 1000 actinobacteria strains.</title>
        <authorList>
            <person name="Klenk H.-P."/>
        </authorList>
    </citation>
    <scope>NUCLEOTIDE SEQUENCE [LARGE SCALE GENOMIC DNA]</scope>
    <source>
        <strain evidence="2 3">DSM 18239</strain>
    </source>
</reference>
<dbReference type="PROSITE" id="PS51257">
    <property type="entry name" value="PROKAR_LIPOPROTEIN"/>
    <property type="match status" value="1"/>
</dbReference>
<organism evidence="2 3">
    <name type="scientific">Nocardioides salarius</name>
    <dbReference type="NCBI Taxonomy" id="374513"/>
    <lineage>
        <taxon>Bacteria</taxon>
        <taxon>Bacillati</taxon>
        <taxon>Actinomycetota</taxon>
        <taxon>Actinomycetes</taxon>
        <taxon>Propionibacteriales</taxon>
        <taxon>Nocardioidaceae</taxon>
        <taxon>Nocardioides</taxon>
    </lineage>
</organism>
<accession>A0ABS2M5A8</accession>
<keyword evidence="3" id="KW-1185">Reference proteome</keyword>
<feature type="chain" id="PRO_5047289905" evidence="1">
    <location>
        <begin position="26"/>
        <end position="156"/>
    </location>
</feature>
<comment type="caution">
    <text evidence="2">The sequence shown here is derived from an EMBL/GenBank/DDBJ whole genome shotgun (WGS) entry which is preliminary data.</text>
</comment>
<evidence type="ECO:0000256" key="1">
    <source>
        <dbReference type="SAM" id="SignalP"/>
    </source>
</evidence>
<dbReference type="RefSeq" id="WP_193668728.1">
    <property type="nucleotide sequence ID" value="NZ_JACDTV010000006.1"/>
</dbReference>
<evidence type="ECO:0000313" key="3">
    <source>
        <dbReference type="Proteomes" id="UP000732378"/>
    </source>
</evidence>